<dbReference type="AlphaFoldDB" id="A0A443SD76"/>
<keyword evidence="1" id="KW-0732">Signal</keyword>
<reference evidence="2 3" key="1">
    <citation type="journal article" date="2018" name="Gigascience">
        <title>Genomes of trombidid mites reveal novel predicted allergens and laterally-transferred genes associated with secondary metabolism.</title>
        <authorList>
            <person name="Dong X."/>
            <person name="Chaisiri K."/>
            <person name="Xia D."/>
            <person name="Armstrong S.D."/>
            <person name="Fang Y."/>
            <person name="Donnelly M.J."/>
            <person name="Kadowaki T."/>
            <person name="McGarry J.W."/>
            <person name="Darby A.C."/>
            <person name="Makepeace B.L."/>
        </authorList>
    </citation>
    <scope>NUCLEOTIDE SEQUENCE [LARGE SCALE GENOMIC DNA]</scope>
    <source>
        <strain evidence="2">UoL-UT</strain>
    </source>
</reference>
<sequence length="203" mass="23270">MINVKCIVAVLFMLSFAENAVCMQDFLSNLDLAKTMFTAFVERYSKDVSKWFSYYTSFMESLLEKIEKFVQDFIDYIRDDHCVFVCKNGKPGIKNEKFIPTTKGCGFIGIAIHKDHLPDPKMQECCHKHDLCYSECLSDKDACDTHFQSCMLDVCNNTSSSLSTATNCRVSAKMVYLMNLIFSCRLFLYAQKQACICDDRSDL</sequence>
<evidence type="ECO:0000313" key="3">
    <source>
        <dbReference type="Proteomes" id="UP000288716"/>
    </source>
</evidence>
<dbReference type="GO" id="GO:0050482">
    <property type="term" value="P:arachidonate secretion"/>
    <property type="evidence" value="ECO:0007669"/>
    <property type="project" value="InterPro"/>
</dbReference>
<dbReference type="GO" id="GO:0005576">
    <property type="term" value="C:extracellular region"/>
    <property type="evidence" value="ECO:0007669"/>
    <property type="project" value="InterPro"/>
</dbReference>
<feature type="signal peptide" evidence="1">
    <location>
        <begin position="1"/>
        <end position="22"/>
    </location>
</feature>
<gene>
    <name evidence="2" type="ORF">B4U80_13811</name>
</gene>
<dbReference type="GO" id="GO:0016042">
    <property type="term" value="P:lipid catabolic process"/>
    <property type="evidence" value="ECO:0007669"/>
    <property type="project" value="InterPro"/>
</dbReference>
<dbReference type="SUPFAM" id="SSF48619">
    <property type="entry name" value="Phospholipase A2, PLA2"/>
    <property type="match status" value="1"/>
</dbReference>
<dbReference type="Gene3D" id="1.20.90.10">
    <property type="entry name" value="Phospholipase A2 domain"/>
    <property type="match status" value="1"/>
</dbReference>
<organism evidence="2 3">
    <name type="scientific">Leptotrombidium deliense</name>
    <dbReference type="NCBI Taxonomy" id="299467"/>
    <lineage>
        <taxon>Eukaryota</taxon>
        <taxon>Metazoa</taxon>
        <taxon>Ecdysozoa</taxon>
        <taxon>Arthropoda</taxon>
        <taxon>Chelicerata</taxon>
        <taxon>Arachnida</taxon>
        <taxon>Acari</taxon>
        <taxon>Acariformes</taxon>
        <taxon>Trombidiformes</taxon>
        <taxon>Prostigmata</taxon>
        <taxon>Anystina</taxon>
        <taxon>Parasitengona</taxon>
        <taxon>Trombiculoidea</taxon>
        <taxon>Trombiculidae</taxon>
        <taxon>Leptotrombidium</taxon>
    </lineage>
</organism>
<dbReference type="GO" id="GO:0004623">
    <property type="term" value="F:phospholipase A2 activity"/>
    <property type="evidence" value="ECO:0007669"/>
    <property type="project" value="InterPro"/>
</dbReference>
<dbReference type="STRING" id="299467.A0A443SD76"/>
<dbReference type="PANTHER" id="PTHR12824">
    <property type="entry name" value="GROUP XII SECRETORY PHOSPHOLIPASE A2 FAMILY MEMBER"/>
    <property type="match status" value="1"/>
</dbReference>
<dbReference type="Proteomes" id="UP000288716">
    <property type="component" value="Unassembled WGS sequence"/>
</dbReference>
<proteinExistence type="predicted"/>
<dbReference type="PANTHER" id="PTHR12824:SF8">
    <property type="entry name" value="GXIVSPLA2, ISOFORM A"/>
    <property type="match status" value="1"/>
</dbReference>
<evidence type="ECO:0000313" key="2">
    <source>
        <dbReference type="EMBL" id="RWS25424.1"/>
    </source>
</evidence>
<protein>
    <recommendedName>
        <fullName evidence="4">Group XIIA secretory phospholipase A2-like protein</fullName>
    </recommendedName>
</protein>
<evidence type="ECO:0008006" key="4">
    <source>
        <dbReference type="Google" id="ProtNLM"/>
    </source>
</evidence>
<dbReference type="OrthoDB" id="3935740at2759"/>
<name>A0A443SD76_9ACAR</name>
<accession>A0A443SD76</accession>
<dbReference type="EMBL" id="NCKV01003725">
    <property type="protein sequence ID" value="RWS25424.1"/>
    <property type="molecule type" value="Genomic_DNA"/>
</dbReference>
<dbReference type="Pfam" id="PF06951">
    <property type="entry name" value="PLA2G12"/>
    <property type="match status" value="1"/>
</dbReference>
<dbReference type="GO" id="GO:0006644">
    <property type="term" value="P:phospholipid metabolic process"/>
    <property type="evidence" value="ECO:0007669"/>
    <property type="project" value="InterPro"/>
</dbReference>
<evidence type="ECO:0000256" key="1">
    <source>
        <dbReference type="SAM" id="SignalP"/>
    </source>
</evidence>
<dbReference type="InterPro" id="IPR010711">
    <property type="entry name" value="PLA2G12"/>
</dbReference>
<comment type="caution">
    <text evidence="2">The sequence shown here is derived from an EMBL/GenBank/DDBJ whole genome shotgun (WGS) entry which is preliminary data.</text>
</comment>
<dbReference type="InterPro" id="IPR036444">
    <property type="entry name" value="PLipase_A2_dom_sf"/>
</dbReference>
<dbReference type="GO" id="GO:0005509">
    <property type="term" value="F:calcium ion binding"/>
    <property type="evidence" value="ECO:0007669"/>
    <property type="project" value="InterPro"/>
</dbReference>
<feature type="chain" id="PRO_5019032392" description="Group XIIA secretory phospholipase A2-like protein" evidence="1">
    <location>
        <begin position="23"/>
        <end position="203"/>
    </location>
</feature>
<keyword evidence="3" id="KW-1185">Reference proteome</keyword>
<dbReference type="VEuPathDB" id="VectorBase:LDEU006616"/>